<dbReference type="RefSeq" id="WP_213944491.1">
    <property type="nucleotide sequence ID" value="NZ_JAHBGI010000008.1"/>
</dbReference>
<gene>
    <name evidence="1" type="ORF">KI659_06195</name>
</gene>
<dbReference type="EMBL" id="JAHCMY010000002">
    <property type="protein sequence ID" value="MBS9523605.1"/>
    <property type="molecule type" value="Genomic_DNA"/>
</dbReference>
<sequence length="71" mass="8456">MEKILKDILQLSEAERILIAEAIWDSLPEESEPEFTTEQKDEIKRRIDKYDRGESTTYSWSEVKDSLKEHK</sequence>
<protein>
    <submittedName>
        <fullName evidence="1">Addiction module protein</fullName>
    </submittedName>
</protein>
<dbReference type="Pfam" id="PF09720">
    <property type="entry name" value="Unstab_antitox"/>
    <property type="match status" value="1"/>
</dbReference>
<name>A0AAP2CJ95_9BACT</name>
<reference evidence="1 2" key="1">
    <citation type="submission" date="2021-05" db="EMBL/GenBank/DDBJ databases">
        <authorList>
            <person name="Zhang Z.D."/>
            <person name="Osman G."/>
        </authorList>
    </citation>
    <scope>NUCLEOTIDE SEQUENCE [LARGE SCALE GENOMIC DNA]</scope>
    <source>
        <strain evidence="1 2">KCTC 32217</strain>
    </source>
</reference>
<proteinExistence type="predicted"/>
<evidence type="ECO:0000313" key="2">
    <source>
        <dbReference type="Proteomes" id="UP001319104"/>
    </source>
</evidence>
<evidence type="ECO:0000313" key="1">
    <source>
        <dbReference type="EMBL" id="MBS9523605.1"/>
    </source>
</evidence>
<dbReference type="InterPro" id="IPR013406">
    <property type="entry name" value="CHP02574_addiction_mod"/>
</dbReference>
<keyword evidence="2" id="KW-1185">Reference proteome</keyword>
<dbReference type="NCBIfam" id="TIGR02574">
    <property type="entry name" value="stabl_TIGR02574"/>
    <property type="match status" value="1"/>
</dbReference>
<organism evidence="1 2">
    <name type="scientific">Litoribacter ruber</name>
    <dbReference type="NCBI Taxonomy" id="702568"/>
    <lineage>
        <taxon>Bacteria</taxon>
        <taxon>Pseudomonadati</taxon>
        <taxon>Bacteroidota</taxon>
        <taxon>Cytophagia</taxon>
        <taxon>Cytophagales</taxon>
        <taxon>Cyclobacteriaceae</taxon>
        <taxon>Litoribacter</taxon>
    </lineage>
</organism>
<comment type="caution">
    <text evidence="1">The sequence shown here is derived from an EMBL/GenBank/DDBJ whole genome shotgun (WGS) entry which is preliminary data.</text>
</comment>
<dbReference type="AlphaFoldDB" id="A0AAP2CJ95"/>
<dbReference type="Proteomes" id="UP001319104">
    <property type="component" value="Unassembled WGS sequence"/>
</dbReference>
<accession>A0AAP2CJ95</accession>